<evidence type="ECO:0000256" key="2">
    <source>
        <dbReference type="ARBA" id="ARBA00022723"/>
    </source>
</evidence>
<evidence type="ECO:0000256" key="1">
    <source>
        <dbReference type="ARBA" id="ARBA00022553"/>
    </source>
</evidence>
<evidence type="ECO:0000313" key="8">
    <source>
        <dbReference type="Proteomes" id="UP000466586"/>
    </source>
</evidence>
<dbReference type="GO" id="GO:0004035">
    <property type="term" value="F:alkaline phosphatase activity"/>
    <property type="evidence" value="ECO:0007669"/>
    <property type="project" value="InterPro"/>
</dbReference>
<dbReference type="InterPro" id="IPR002591">
    <property type="entry name" value="Phosphodiest/P_Trfase"/>
</dbReference>
<feature type="active site" description="Phosphothreonine intermediate" evidence="4">
    <location>
        <position position="84"/>
    </location>
</feature>
<feature type="signal peptide" evidence="6">
    <location>
        <begin position="1"/>
        <end position="20"/>
    </location>
</feature>
<dbReference type="Gene3D" id="3.30.1360.150">
    <property type="match status" value="1"/>
</dbReference>
<dbReference type="GO" id="GO:0046872">
    <property type="term" value="F:metal ion binding"/>
    <property type="evidence" value="ECO:0007669"/>
    <property type="project" value="UniProtKB-KW"/>
</dbReference>
<accession>A0A7K1Y737</accession>
<feature type="binding site" evidence="5">
    <location>
        <position position="105"/>
    </location>
    <ligand>
        <name>substrate</name>
    </ligand>
</feature>
<dbReference type="RefSeq" id="WP_160843091.1">
    <property type="nucleotide sequence ID" value="NZ_WVHT01000001.1"/>
</dbReference>
<proteinExistence type="predicted"/>
<dbReference type="PIRSF" id="PIRSF031924">
    <property type="entry name" value="Pi-irrepressible_AP"/>
    <property type="match status" value="1"/>
</dbReference>
<comment type="caution">
    <text evidence="7">The sequence shown here is derived from an EMBL/GenBank/DDBJ whole genome shotgun (WGS) entry which is preliminary data.</text>
</comment>
<dbReference type="Pfam" id="PF01663">
    <property type="entry name" value="Phosphodiest"/>
    <property type="match status" value="1"/>
</dbReference>
<evidence type="ECO:0000313" key="7">
    <source>
        <dbReference type="EMBL" id="MXV49929.1"/>
    </source>
</evidence>
<dbReference type="Gene3D" id="3.40.720.10">
    <property type="entry name" value="Alkaline Phosphatase, subunit A"/>
    <property type="match status" value="1"/>
</dbReference>
<dbReference type="InterPro" id="IPR017850">
    <property type="entry name" value="Alkaline_phosphatase_core_sf"/>
</dbReference>
<reference evidence="7 8" key="1">
    <citation type="submission" date="2019-11" db="EMBL/GenBank/DDBJ databases">
        <title>Pedobacter sp. HMF7647 Genome sequencing and assembly.</title>
        <authorList>
            <person name="Kang H."/>
            <person name="Kim H."/>
            <person name="Joh K."/>
        </authorList>
    </citation>
    <scope>NUCLEOTIDE SEQUENCE [LARGE SCALE GENOMIC DNA]</scope>
    <source>
        <strain evidence="7 8">HMF7647</strain>
    </source>
</reference>
<keyword evidence="1 4" id="KW-0597">Phosphoprotein</keyword>
<dbReference type="EMBL" id="WVHT01000001">
    <property type="protein sequence ID" value="MXV49929.1"/>
    <property type="molecule type" value="Genomic_DNA"/>
</dbReference>
<sequence length="549" mass="60033">MKLRNKILLAFTLFSASALAQKTNTANIQSLPRPKLVVGIVVDQMRWDYLYRYYDRYSAGGFKRLLNDGFSCENTFIDYVPTVTAIGHSCIYTGSVPAIHGIAGNDWTIQATGKMMYCTEDTTVQTVGSTSKAGEMSPKNLLASTITDELKLATNFRSKVIGIALKDRGGILPAGHTPNAAYWYDDQTGNWISSTYYMKNLPAWVDAFNGQAIGKKYMSQPWTTLYPVASYQQSTADNSPYEGPFRGEKTTAFPHDISSLKTMDSGILRSTPFGNTFTLDFAKAAVQSENMGGSGFTDFLAVSLSSTDYVGHQFGPNSIEAEDTYLRLDKDLASFFSYLDSKVGKGNYTVFLSADHGAAHNPQFLIDHGIPAGLWPIGQVSAGLNAFLKEKYGQDKIVLNLGNYQVNLNNQLIASKKLNEDAIRKDCVDYLKNQDGVQYVVDMKDAASATVPAGLSNQIVNGYNKDRSGVVQIILKPGWYSGSSKTGTTHGTWNPYDAHIPLVFMGWGIKHGKTNEITHMTDISATLAGLLRIQAPSGCIGKPITEVLK</sequence>
<gene>
    <name evidence="7" type="ORF">GS399_03020</name>
</gene>
<name>A0A7K1Y737_9SPHI</name>
<dbReference type="SUPFAM" id="SSF53649">
    <property type="entry name" value="Alkaline phosphatase-like"/>
    <property type="match status" value="1"/>
</dbReference>
<protein>
    <submittedName>
        <fullName evidence="7">Alkaline phosphatase family protein</fullName>
    </submittedName>
</protein>
<feature type="binding site" evidence="5">
    <location>
        <begin position="166"/>
        <end position="168"/>
    </location>
    <ligand>
        <name>substrate</name>
    </ligand>
</feature>
<keyword evidence="8" id="KW-1185">Reference proteome</keyword>
<dbReference type="CDD" id="cd16016">
    <property type="entry name" value="AP-SPAP"/>
    <property type="match status" value="1"/>
</dbReference>
<evidence type="ECO:0000256" key="6">
    <source>
        <dbReference type="SAM" id="SignalP"/>
    </source>
</evidence>
<dbReference type="PANTHER" id="PTHR10151">
    <property type="entry name" value="ECTONUCLEOTIDE PYROPHOSPHATASE/PHOSPHODIESTERASE"/>
    <property type="match status" value="1"/>
</dbReference>
<evidence type="ECO:0000256" key="5">
    <source>
        <dbReference type="PIRSR" id="PIRSR031924-51"/>
    </source>
</evidence>
<dbReference type="NCBIfam" id="NF042991">
    <property type="entry name" value="alk_phos_PafA"/>
    <property type="match status" value="1"/>
</dbReference>
<organism evidence="7 8">
    <name type="scientific">Hufsiella arboris</name>
    <dbReference type="NCBI Taxonomy" id="2695275"/>
    <lineage>
        <taxon>Bacteria</taxon>
        <taxon>Pseudomonadati</taxon>
        <taxon>Bacteroidota</taxon>
        <taxon>Sphingobacteriia</taxon>
        <taxon>Sphingobacteriales</taxon>
        <taxon>Sphingobacteriaceae</taxon>
        <taxon>Hufsiella</taxon>
    </lineage>
</organism>
<keyword evidence="2" id="KW-0479">Metal-binding</keyword>
<dbReference type="AlphaFoldDB" id="A0A7K1Y737"/>
<evidence type="ECO:0000256" key="3">
    <source>
        <dbReference type="ARBA" id="ARBA00022729"/>
    </source>
</evidence>
<dbReference type="InterPro" id="IPR026263">
    <property type="entry name" value="Alkaline_phosphatase_prok"/>
</dbReference>
<dbReference type="Proteomes" id="UP000466586">
    <property type="component" value="Unassembled WGS sequence"/>
</dbReference>
<evidence type="ECO:0000256" key="4">
    <source>
        <dbReference type="PIRSR" id="PIRSR031924-50"/>
    </source>
</evidence>
<dbReference type="PANTHER" id="PTHR10151:SF120">
    <property type="entry name" value="BIS(5'-ADENOSYL)-TRIPHOSPHATASE"/>
    <property type="match status" value="1"/>
</dbReference>
<keyword evidence="3 6" id="KW-0732">Signal</keyword>
<feature type="chain" id="PRO_5029633351" evidence="6">
    <location>
        <begin position="21"/>
        <end position="549"/>
    </location>
</feature>